<reference evidence="1" key="1">
    <citation type="submission" date="2021-01" db="EMBL/GenBank/DDBJ databases">
        <authorList>
            <person name="Kaushik A."/>
        </authorList>
    </citation>
    <scope>NUCLEOTIDE SEQUENCE</scope>
    <source>
        <strain evidence="1">AG5</strain>
    </source>
</reference>
<organism evidence="1 2">
    <name type="scientific">Rhizoctonia solani</name>
    <dbReference type="NCBI Taxonomy" id="456999"/>
    <lineage>
        <taxon>Eukaryota</taxon>
        <taxon>Fungi</taxon>
        <taxon>Dikarya</taxon>
        <taxon>Basidiomycota</taxon>
        <taxon>Agaricomycotina</taxon>
        <taxon>Agaricomycetes</taxon>
        <taxon>Cantharellales</taxon>
        <taxon>Ceratobasidiaceae</taxon>
        <taxon>Rhizoctonia</taxon>
    </lineage>
</organism>
<dbReference type="AlphaFoldDB" id="A0A8H3HQV5"/>
<evidence type="ECO:0000313" key="2">
    <source>
        <dbReference type="Proteomes" id="UP000663827"/>
    </source>
</evidence>
<evidence type="ECO:0000313" key="1">
    <source>
        <dbReference type="EMBL" id="CAE7179879.1"/>
    </source>
</evidence>
<dbReference type="EMBL" id="CAJNJQ010002568">
    <property type="protein sequence ID" value="CAE7179879.1"/>
    <property type="molecule type" value="Genomic_DNA"/>
</dbReference>
<accession>A0A8H3HQV5</accession>
<evidence type="ECO:0008006" key="3">
    <source>
        <dbReference type="Google" id="ProtNLM"/>
    </source>
</evidence>
<proteinExistence type="predicted"/>
<dbReference type="Proteomes" id="UP000663827">
    <property type="component" value="Unassembled WGS sequence"/>
</dbReference>
<comment type="caution">
    <text evidence="1">The sequence shown here is derived from an EMBL/GenBank/DDBJ whole genome shotgun (WGS) entry which is preliminary data.</text>
</comment>
<protein>
    <recommendedName>
        <fullName evidence="3">MYND-type domain-containing protein</fullName>
    </recommendedName>
</protein>
<sequence>MLALAQKSHPVWGRPLDQYAHAYQLSAFRKNVHGATPRLLAILAAKQIGRYSDRTDMPDSIDVSEQVTISTLEAVLKMAEDVDTYKTFLSPRLIGGCITLMQTVKVSGKTSPFSYEYGYLCFRILLFSLGMQMLSGGNDLELTMQNMITSPDIETPLVFSSHVARVVEVQTDRAVEGFDCDYILGWGPASNQPVVSPEQARALLEIVWSDRANFLKALMSAYTPALSGLLFLLWRYVVLDGARANPPAPNTDLIQLVMEIYSRCLLVATSDQTAALFGVSDELGVLIFTLGQRIGAFAHTEDSQIIFEACIRRLAPSDTRIYAPPNAILVTGLLGFLALCPAPGLDEAHLSVFNAAVERFWSELTSNKKTPTLLIEGIGLLLKHPRLLLQANSRTDVHGQSIKTQVLESLVKHDLFDLVAAVLLRLDPNAEEKTTAFHTNTTFLQSVTATFEAIGDSLTPSLLESFRGYATNWLKVEHQIITLGLCMDLSHDRKASQKRERHFGECNDAWLLLARVLQLDLNAEPTGCKFTRCQDPIVIVGLDRRGLGYACSKCKAVSYCSVQCQTGD</sequence>
<gene>
    <name evidence="1" type="ORF">RDB_LOCUS115514</name>
</gene>
<name>A0A8H3HQV5_9AGAM</name>